<dbReference type="Gene3D" id="2.30.42.10">
    <property type="match status" value="1"/>
</dbReference>
<dbReference type="InterPro" id="IPR000192">
    <property type="entry name" value="Aminotrans_V_dom"/>
</dbReference>
<keyword evidence="5" id="KW-1185">Reference proteome</keyword>
<dbReference type="Gene3D" id="3.90.1150.10">
    <property type="entry name" value="Aspartate Aminotransferase, domain 1"/>
    <property type="match status" value="1"/>
</dbReference>
<dbReference type="InterPro" id="IPR037213">
    <property type="entry name" value="Run_dom_sf"/>
</dbReference>
<dbReference type="PANTHER" id="PTHR43092:SF2">
    <property type="entry name" value="HERCYNYLCYSTEINE SULFOXIDE LYASE"/>
    <property type="match status" value="1"/>
</dbReference>
<dbReference type="InterPro" id="IPR015422">
    <property type="entry name" value="PyrdxlP-dep_Trfase_small"/>
</dbReference>
<dbReference type="SUPFAM" id="SSF140741">
    <property type="entry name" value="RUN domain-like"/>
    <property type="match status" value="1"/>
</dbReference>
<dbReference type="InterPro" id="IPR015421">
    <property type="entry name" value="PyrdxlP-dep_Trfase_major"/>
</dbReference>
<feature type="domain" description="PID" evidence="2">
    <location>
        <begin position="322"/>
        <end position="420"/>
    </location>
</feature>
<accession>A0ABM0MZ89</accession>
<evidence type="ECO:0000259" key="4">
    <source>
        <dbReference type="PROSITE" id="PS50826"/>
    </source>
</evidence>
<reference evidence="6" key="1">
    <citation type="submission" date="2025-08" db="UniProtKB">
        <authorList>
            <consortium name="RefSeq"/>
        </authorList>
    </citation>
    <scope>IDENTIFICATION</scope>
    <source>
        <tissue evidence="6">Testes</tissue>
    </source>
</reference>
<name>A0ABM0MZ89_SACKO</name>
<evidence type="ECO:0000256" key="1">
    <source>
        <dbReference type="ARBA" id="ARBA00022898"/>
    </source>
</evidence>
<gene>
    <name evidence="6" type="primary">LOC100366731</name>
</gene>
<dbReference type="CDD" id="cd17682">
    <property type="entry name" value="RUN_RUFY4_like"/>
    <property type="match status" value="1"/>
</dbReference>
<dbReference type="PROSITE" id="PS01179">
    <property type="entry name" value="PID"/>
    <property type="match status" value="1"/>
</dbReference>
<dbReference type="InterPro" id="IPR001478">
    <property type="entry name" value="PDZ"/>
</dbReference>
<dbReference type="Pfam" id="PF00640">
    <property type="entry name" value="PID"/>
    <property type="match status" value="1"/>
</dbReference>
<dbReference type="Pfam" id="PF00266">
    <property type="entry name" value="Aminotran_5"/>
    <property type="match status" value="1"/>
</dbReference>
<dbReference type="Gene3D" id="3.40.640.10">
    <property type="entry name" value="Type I PLP-dependent aspartate aminotransferase-like (Major domain)"/>
    <property type="match status" value="1"/>
</dbReference>
<dbReference type="InterPro" id="IPR011993">
    <property type="entry name" value="PH-like_dom_sf"/>
</dbReference>
<dbReference type="Pfam" id="PF02759">
    <property type="entry name" value="RUN"/>
    <property type="match status" value="1"/>
</dbReference>
<evidence type="ECO:0000313" key="5">
    <source>
        <dbReference type="Proteomes" id="UP000694865"/>
    </source>
</evidence>
<dbReference type="PROSITE" id="PS50106">
    <property type="entry name" value="PDZ"/>
    <property type="match status" value="1"/>
</dbReference>
<dbReference type="SUPFAM" id="SSF53383">
    <property type="entry name" value="PLP-dependent transferases"/>
    <property type="match status" value="1"/>
</dbReference>
<sequence length="804" mass="91599">MALRDPLLTELKGIILSLKNEKQIMKDCNPKVQLFCETLEKIYRKGLKQPGSIFGLIRRDYWCWIEALPHYTWNDKINPLFSLALETCQNSSKVRTHQGKGRCFLRLSLMKKIINVPISQLLKNPKLTEYWYDPSTSIIANELLKESLMSMLFLVTDIDFELNIKNASFLDETWQIPVYKHYELVPCRDLGIIVRHIKNRIMLADVKPGSVAGEDDKLEPGDIIDELFGESMYGASKGKISKLMCDHEGWPIYISVVKCHLLNGKIFSPIHERLAVLRKEYANFKEPKEREPIKKKIPSHAQLPRDALDEVPISSPEGSAGYRVKYIDKVHVGKEGGVNLIEGSINSVIKQKEINPKDVWLELAETDIIIKNLETRNTELKHSYTEISSCGRRTDALTYFAYIAGDTTCTISKSFVCYVFKSQTEEEEEYEAPKIPVELPTFTSHDTPHYWPVFGKEIRKKHFLLEDFTFLNHGAFGAALKDAVDAKHQWQYYIERQPVRFMDRDVLPHLVCITRKLAQFVGCDKADIVLVSNATTAMNSVIKSIKFKPGDIIYCLNTTYGAVKKLLKFISEETGAVIQEETLEFPLSEESEIINKVKATLSPGTRLAVFDHIPSNTPFIMPIKELVEICHARDVPVLVDGAHSLGSLSLNIVDIGADYYVTNAHKWFCAPKGCAFLYVRKELQQTVRPLVVSHGFGSGFSAEYMWPGLIDFTSFLSLYTVLDFWNSVGPDKIRHYIHSLAKQAAELLLDKWKTKLIAPMHMFGSMVPIKAIQNELYVRISAHIYNDICEYEVLRDAVTQLTTN</sequence>
<dbReference type="SUPFAM" id="SSF50156">
    <property type="entry name" value="PDZ domain-like"/>
    <property type="match status" value="1"/>
</dbReference>
<evidence type="ECO:0000259" key="3">
    <source>
        <dbReference type="PROSITE" id="PS50106"/>
    </source>
</evidence>
<dbReference type="CDD" id="cd00136">
    <property type="entry name" value="PDZ_canonical"/>
    <property type="match status" value="1"/>
</dbReference>
<dbReference type="GeneID" id="100366731"/>
<dbReference type="Gene3D" id="1.20.58.900">
    <property type="match status" value="1"/>
</dbReference>
<proteinExistence type="predicted"/>
<dbReference type="InterPro" id="IPR036034">
    <property type="entry name" value="PDZ_sf"/>
</dbReference>
<dbReference type="RefSeq" id="XP_006825330.1">
    <property type="nucleotide sequence ID" value="XM_006825267.1"/>
</dbReference>
<dbReference type="PROSITE" id="PS50826">
    <property type="entry name" value="RUN"/>
    <property type="match status" value="1"/>
</dbReference>
<feature type="domain" description="RUN" evidence="4">
    <location>
        <begin position="26"/>
        <end position="167"/>
    </location>
</feature>
<dbReference type="InterPro" id="IPR004012">
    <property type="entry name" value="Run_dom"/>
</dbReference>
<keyword evidence="1" id="KW-0663">Pyridoxal phosphate</keyword>
<feature type="domain" description="PDZ" evidence="3">
    <location>
        <begin position="175"/>
        <end position="244"/>
    </location>
</feature>
<evidence type="ECO:0000259" key="2">
    <source>
        <dbReference type="PROSITE" id="PS01179"/>
    </source>
</evidence>
<dbReference type="PANTHER" id="PTHR43092">
    <property type="entry name" value="L-CYSTEINE DESULFHYDRASE"/>
    <property type="match status" value="1"/>
</dbReference>
<organism evidence="5 6">
    <name type="scientific">Saccoglossus kowalevskii</name>
    <name type="common">Acorn worm</name>
    <dbReference type="NCBI Taxonomy" id="10224"/>
    <lineage>
        <taxon>Eukaryota</taxon>
        <taxon>Metazoa</taxon>
        <taxon>Hemichordata</taxon>
        <taxon>Enteropneusta</taxon>
        <taxon>Harrimaniidae</taxon>
        <taxon>Saccoglossus</taxon>
    </lineage>
</organism>
<protein>
    <submittedName>
        <fullName evidence="6">Uncharacterized protein LOC100366731</fullName>
    </submittedName>
</protein>
<dbReference type="Gene3D" id="2.30.29.30">
    <property type="entry name" value="Pleckstrin-homology domain (PH domain)/Phosphotyrosine-binding domain (PTB)"/>
    <property type="match status" value="1"/>
</dbReference>
<evidence type="ECO:0000313" key="6">
    <source>
        <dbReference type="RefSeq" id="XP_006825330.1"/>
    </source>
</evidence>
<dbReference type="InterPro" id="IPR015424">
    <property type="entry name" value="PyrdxlP-dep_Trfase"/>
</dbReference>
<dbReference type="Proteomes" id="UP000694865">
    <property type="component" value="Unplaced"/>
</dbReference>
<dbReference type="InterPro" id="IPR006020">
    <property type="entry name" value="PTB/PI_dom"/>
</dbReference>
<dbReference type="SUPFAM" id="SSF50729">
    <property type="entry name" value="PH domain-like"/>
    <property type="match status" value="1"/>
</dbReference>